<organism evidence="1 2">
    <name type="scientific">Penicillium frequentans</name>
    <dbReference type="NCBI Taxonomy" id="3151616"/>
    <lineage>
        <taxon>Eukaryota</taxon>
        <taxon>Fungi</taxon>
        <taxon>Dikarya</taxon>
        <taxon>Ascomycota</taxon>
        <taxon>Pezizomycotina</taxon>
        <taxon>Eurotiomycetes</taxon>
        <taxon>Eurotiomycetidae</taxon>
        <taxon>Eurotiales</taxon>
        <taxon>Aspergillaceae</taxon>
        <taxon>Penicillium</taxon>
    </lineage>
</organism>
<reference evidence="1 2" key="1">
    <citation type="journal article" date="2023" name="IMA Fungus">
        <title>Comparative genomic study of the Penicillium genus elucidates a diverse pangenome and 15 lateral gene transfer events.</title>
        <authorList>
            <person name="Petersen C."/>
            <person name="Sorensen T."/>
            <person name="Nielsen M.R."/>
            <person name="Sondergaard T.E."/>
            <person name="Sorensen J.L."/>
            <person name="Fitzpatrick D.A."/>
            <person name="Frisvad J.C."/>
            <person name="Nielsen K.L."/>
        </authorList>
    </citation>
    <scope>NUCLEOTIDE SEQUENCE [LARGE SCALE GENOMIC DNA]</scope>
    <source>
        <strain evidence="1 2">IBT 35679</strain>
    </source>
</reference>
<keyword evidence="2" id="KW-1185">Reference proteome</keyword>
<name>A0AAD6D703_9EURO</name>
<sequence length="225" mass="24633">MSRKERNTSPDLPLSVRGCIGRPQWCTCALVRSFPERPRARVSSWSNSSVRGYPVDEALEDVILEWANSKIAALSPGLTRRHGADDGAFHSWPPIMCILERLEARLMLFVEHMLQGGAGKVTACITVIGGPRRLLIIIGVALFLRCIEPELAKANGALCAVPLKSSSIKQKPILLSSSSINQRPINPPPFPLPLLHNQISKSPSPSLSPSRACPHIRACFAFSHY</sequence>
<accession>A0AAD6D703</accession>
<comment type="caution">
    <text evidence="1">The sequence shown here is derived from an EMBL/GenBank/DDBJ whole genome shotgun (WGS) entry which is preliminary data.</text>
</comment>
<dbReference type="Proteomes" id="UP001220324">
    <property type="component" value="Unassembled WGS sequence"/>
</dbReference>
<dbReference type="AlphaFoldDB" id="A0AAD6D703"/>
<evidence type="ECO:0000313" key="2">
    <source>
        <dbReference type="Proteomes" id="UP001220324"/>
    </source>
</evidence>
<dbReference type="EMBL" id="JAQIZZ010000001">
    <property type="protein sequence ID" value="KAJ5556528.1"/>
    <property type="molecule type" value="Genomic_DNA"/>
</dbReference>
<evidence type="ECO:0000313" key="1">
    <source>
        <dbReference type="EMBL" id="KAJ5556528.1"/>
    </source>
</evidence>
<gene>
    <name evidence="1" type="ORF">N7494_000443</name>
</gene>
<protein>
    <submittedName>
        <fullName evidence="1">Uncharacterized protein</fullName>
    </submittedName>
</protein>
<proteinExistence type="predicted"/>